<dbReference type="Pfam" id="PF13184">
    <property type="entry name" value="KH_NusA_1st"/>
    <property type="match status" value="1"/>
</dbReference>
<name>A0A3B1D2T5_9ZZZZ</name>
<dbReference type="InterPro" id="IPR030842">
    <property type="entry name" value="TF_NusA_bacterial"/>
</dbReference>
<feature type="region of interest" description="Disordered" evidence="7">
    <location>
        <begin position="335"/>
        <end position="357"/>
    </location>
</feature>
<dbReference type="Pfam" id="PF26594">
    <property type="entry name" value="KH_NusA_2nd"/>
    <property type="match status" value="1"/>
</dbReference>
<dbReference type="InterPro" id="IPR013735">
    <property type="entry name" value="TF_NusA_N"/>
</dbReference>
<dbReference type="SUPFAM" id="SSF47794">
    <property type="entry name" value="Rad51 N-terminal domain-like"/>
    <property type="match status" value="1"/>
</dbReference>
<dbReference type="CDD" id="cd04455">
    <property type="entry name" value="S1_NusA"/>
    <property type="match status" value="1"/>
</dbReference>
<dbReference type="FunFam" id="3.30.300.20:FF:000002">
    <property type="entry name" value="Transcription termination/antitermination protein NusA"/>
    <property type="match status" value="1"/>
</dbReference>
<dbReference type="PANTHER" id="PTHR22648:SF0">
    <property type="entry name" value="TRANSCRIPTION TERMINATION_ANTITERMINATION PROTEIN NUSA"/>
    <property type="match status" value="1"/>
</dbReference>
<dbReference type="Gene3D" id="3.30.300.20">
    <property type="match status" value="2"/>
</dbReference>
<feature type="domain" description="S1 motif" evidence="8">
    <location>
        <begin position="106"/>
        <end position="170"/>
    </location>
</feature>
<keyword evidence="6" id="KW-0804">Transcription</keyword>
<evidence type="ECO:0000256" key="2">
    <source>
        <dbReference type="ARBA" id="ARBA00022490"/>
    </source>
</evidence>
<dbReference type="InterPro" id="IPR003029">
    <property type="entry name" value="S1_domain"/>
</dbReference>
<keyword evidence="3" id="KW-0889">Transcription antitermination</keyword>
<dbReference type="SMART" id="SM00278">
    <property type="entry name" value="HhH1"/>
    <property type="match status" value="2"/>
</dbReference>
<dbReference type="Pfam" id="PF14520">
    <property type="entry name" value="HHH_5"/>
    <property type="match status" value="1"/>
</dbReference>
<dbReference type="InterPro" id="IPR003583">
    <property type="entry name" value="Hlx-hairpin-Hlx_DNA-bd_motif"/>
</dbReference>
<dbReference type="GO" id="GO:0006353">
    <property type="term" value="P:DNA-templated transcription termination"/>
    <property type="evidence" value="ECO:0007669"/>
    <property type="project" value="UniProtKB-KW"/>
</dbReference>
<evidence type="ECO:0000256" key="4">
    <source>
        <dbReference type="ARBA" id="ARBA00022884"/>
    </source>
</evidence>
<dbReference type="GO" id="GO:0031564">
    <property type="term" value="P:transcription antitermination"/>
    <property type="evidence" value="ECO:0007669"/>
    <property type="project" value="UniProtKB-KW"/>
</dbReference>
<dbReference type="SUPFAM" id="SSF50249">
    <property type="entry name" value="Nucleic acid-binding proteins"/>
    <property type="match status" value="1"/>
</dbReference>
<dbReference type="Gene3D" id="1.10.150.20">
    <property type="entry name" value="5' to 3' exonuclease, C-terminal subdomain"/>
    <property type="match status" value="1"/>
</dbReference>
<sequence length="414" mass="46518">MENNELLTILEQLERDRGISKEVLIGAVESAVASAARKLWTVDQDEDITVELNPKTGKLVAYAGDEEIRSSEFGRIAAQTAKQVVIQKIREAEKDVVFTEYQARIGEIVSGGVYRFDKGNLIVDLGKTEAYIPRKEQSNKEEFKQGDRIRALVLDVRRENRGPQVVLTRAHSNFIKRLFEMEVPEIYEGIVEVKAIARDVGDRTKIAVYSKDEKVDCVGACVGMRGARVKNIVSELQGEKIDIVRYSEDIKEYIQAALSPAEIAQIQIDYDDKKANIIVADDQLSLAIGKRGQNVRLAAQLVGWELNLFSFEQWEKLQDEGSEEEEFVEEVVEEEVKSESAQEEEEINDDEEGSQEPLAHLSGVGKRMVAQLKEEGFDTLEKIANASEEELTSLKGLGTIKAQKMIEEAKSFFE</sequence>
<keyword evidence="5" id="KW-0805">Transcription regulation</keyword>
<dbReference type="GO" id="GO:0003700">
    <property type="term" value="F:DNA-binding transcription factor activity"/>
    <property type="evidence" value="ECO:0007669"/>
    <property type="project" value="InterPro"/>
</dbReference>
<dbReference type="PROSITE" id="PS50126">
    <property type="entry name" value="S1"/>
    <property type="match status" value="1"/>
</dbReference>
<dbReference type="InterPro" id="IPR010213">
    <property type="entry name" value="TF_NusA"/>
</dbReference>
<dbReference type="Pfam" id="PF08529">
    <property type="entry name" value="NusA_N"/>
    <property type="match status" value="2"/>
</dbReference>
<protein>
    <submittedName>
        <fullName evidence="9">Transcription termination protein NusA</fullName>
    </submittedName>
</protein>
<dbReference type="SMART" id="SM00316">
    <property type="entry name" value="S1"/>
    <property type="match status" value="1"/>
</dbReference>
<feature type="compositionally biased region" description="Acidic residues" evidence="7">
    <location>
        <begin position="341"/>
        <end position="354"/>
    </location>
</feature>
<dbReference type="EMBL" id="UOGJ01000026">
    <property type="protein sequence ID" value="VAX35052.1"/>
    <property type="molecule type" value="Genomic_DNA"/>
</dbReference>
<proteinExistence type="inferred from homology"/>
<evidence type="ECO:0000313" key="9">
    <source>
        <dbReference type="EMBL" id="VAX35052.1"/>
    </source>
</evidence>
<dbReference type="Gene3D" id="3.30.1480.10">
    <property type="entry name" value="NusA, N-terminal domain"/>
    <property type="match status" value="1"/>
</dbReference>
<dbReference type="PANTHER" id="PTHR22648">
    <property type="entry name" value="TRANSCRIPTION TERMINATION FACTOR NUSA"/>
    <property type="match status" value="1"/>
</dbReference>
<dbReference type="InterPro" id="IPR025249">
    <property type="entry name" value="TF_NusA_KH_1st"/>
</dbReference>
<dbReference type="SUPFAM" id="SSF54814">
    <property type="entry name" value="Prokaryotic type KH domain (KH-domain type II)"/>
    <property type="match status" value="2"/>
</dbReference>
<dbReference type="Gene3D" id="2.40.50.140">
    <property type="entry name" value="Nucleic acid-binding proteins"/>
    <property type="match status" value="1"/>
</dbReference>
<evidence type="ECO:0000256" key="1">
    <source>
        <dbReference type="ARBA" id="ARBA00022472"/>
    </source>
</evidence>
<dbReference type="InterPro" id="IPR015946">
    <property type="entry name" value="KH_dom-like_a/b"/>
</dbReference>
<dbReference type="AlphaFoldDB" id="A0A3B1D2T5"/>
<reference evidence="9" key="1">
    <citation type="submission" date="2018-06" db="EMBL/GenBank/DDBJ databases">
        <authorList>
            <person name="Zhirakovskaya E."/>
        </authorList>
    </citation>
    <scope>NUCLEOTIDE SEQUENCE</scope>
</reference>
<dbReference type="Pfam" id="PF00575">
    <property type="entry name" value="S1"/>
    <property type="match status" value="1"/>
</dbReference>
<dbReference type="HAMAP" id="MF_00945_B">
    <property type="entry name" value="NusA_B"/>
    <property type="match status" value="1"/>
</dbReference>
<dbReference type="InterPro" id="IPR058582">
    <property type="entry name" value="KH_NusA_2nd"/>
</dbReference>
<gene>
    <name evidence="9" type="ORF">MNBD_UNCLBAC01-193</name>
</gene>
<dbReference type="GO" id="GO:0003677">
    <property type="term" value="F:DNA binding"/>
    <property type="evidence" value="ECO:0007669"/>
    <property type="project" value="InterPro"/>
</dbReference>
<accession>A0A3B1D2T5</accession>
<keyword evidence="2" id="KW-0963">Cytoplasm</keyword>
<dbReference type="CDD" id="cd02134">
    <property type="entry name" value="KH-II_NusA_rpt1"/>
    <property type="match status" value="1"/>
</dbReference>
<organism evidence="9">
    <name type="scientific">hydrothermal vent metagenome</name>
    <dbReference type="NCBI Taxonomy" id="652676"/>
    <lineage>
        <taxon>unclassified sequences</taxon>
        <taxon>metagenomes</taxon>
        <taxon>ecological metagenomes</taxon>
    </lineage>
</organism>
<dbReference type="CDD" id="cd22529">
    <property type="entry name" value="KH-II_NusA_rpt2"/>
    <property type="match status" value="1"/>
</dbReference>
<dbReference type="GO" id="GO:0005829">
    <property type="term" value="C:cytosol"/>
    <property type="evidence" value="ECO:0007669"/>
    <property type="project" value="TreeGrafter"/>
</dbReference>
<evidence type="ECO:0000256" key="6">
    <source>
        <dbReference type="ARBA" id="ARBA00023163"/>
    </source>
</evidence>
<evidence type="ECO:0000256" key="7">
    <source>
        <dbReference type="SAM" id="MobiDB-lite"/>
    </source>
</evidence>
<dbReference type="SMART" id="SM00322">
    <property type="entry name" value="KH"/>
    <property type="match status" value="2"/>
</dbReference>
<dbReference type="InterPro" id="IPR036555">
    <property type="entry name" value="NusA_N_sf"/>
</dbReference>
<evidence type="ECO:0000259" key="8">
    <source>
        <dbReference type="PROSITE" id="PS50126"/>
    </source>
</evidence>
<evidence type="ECO:0000256" key="5">
    <source>
        <dbReference type="ARBA" id="ARBA00023015"/>
    </source>
</evidence>
<dbReference type="InterPro" id="IPR010995">
    <property type="entry name" value="DNA_repair_Rad51/TF_NusA_a-hlx"/>
</dbReference>
<evidence type="ECO:0000256" key="3">
    <source>
        <dbReference type="ARBA" id="ARBA00022814"/>
    </source>
</evidence>
<dbReference type="NCBIfam" id="TIGR01953">
    <property type="entry name" value="NusA"/>
    <property type="match status" value="1"/>
</dbReference>
<dbReference type="GO" id="GO:0000166">
    <property type="term" value="F:nucleotide binding"/>
    <property type="evidence" value="ECO:0007669"/>
    <property type="project" value="InterPro"/>
</dbReference>
<dbReference type="InterPro" id="IPR009019">
    <property type="entry name" value="KH_sf_prok-type"/>
</dbReference>
<dbReference type="SUPFAM" id="SSF69705">
    <property type="entry name" value="Transcription factor NusA, N-terminal domain"/>
    <property type="match status" value="1"/>
</dbReference>
<dbReference type="GO" id="GO:0006281">
    <property type="term" value="P:DNA repair"/>
    <property type="evidence" value="ECO:0007669"/>
    <property type="project" value="InterPro"/>
</dbReference>
<dbReference type="FunFam" id="3.30.300.20:FF:000005">
    <property type="entry name" value="Transcription termination/antitermination protein NusA"/>
    <property type="match status" value="1"/>
</dbReference>
<dbReference type="InterPro" id="IPR004087">
    <property type="entry name" value="KH_dom"/>
</dbReference>
<dbReference type="InterPro" id="IPR012340">
    <property type="entry name" value="NA-bd_OB-fold"/>
</dbReference>
<keyword evidence="4" id="KW-0694">RNA-binding</keyword>
<keyword evidence="1" id="KW-0806">Transcription termination</keyword>
<dbReference type="GO" id="GO:0003723">
    <property type="term" value="F:RNA binding"/>
    <property type="evidence" value="ECO:0007669"/>
    <property type="project" value="UniProtKB-KW"/>
</dbReference>